<gene>
    <name evidence="1" type="ORF">HPB50_006413</name>
</gene>
<evidence type="ECO:0000313" key="1">
    <source>
        <dbReference type="EMBL" id="KAH6942488.1"/>
    </source>
</evidence>
<evidence type="ECO:0000313" key="2">
    <source>
        <dbReference type="Proteomes" id="UP000821845"/>
    </source>
</evidence>
<dbReference type="Proteomes" id="UP000821845">
    <property type="component" value="Chromosome 10"/>
</dbReference>
<protein>
    <submittedName>
        <fullName evidence="1">Uncharacterized protein</fullName>
    </submittedName>
</protein>
<name>A0ACB7T6B6_HYAAI</name>
<sequence>MQRLTEPEQLSSTDALLAGPPSSLTAGTSGPVLPTPSDATNLGRTALSQPAPFLNCTHTTGHILNTFAVSDAGSSGSTAMTQPEIVAPRSTTAKLHAARHANNLGNTSMSQSATAAVATSEPASFTAMQLPGAKSSSSTVKPATHADAAASGSAFPVKAAEGAPSFPSFAPAVPASSATASPEGGSSEQTDSTAPPGNMCNTLPPESSRSTIGADRKLASAARPRNELISVGIQLPPGTLTPKLLLYDLLAAIVSTARLSPKDSDVVTLQAKPHQSLVFLKPPALSHASPASR</sequence>
<dbReference type="EMBL" id="CM023490">
    <property type="protein sequence ID" value="KAH6942488.1"/>
    <property type="molecule type" value="Genomic_DNA"/>
</dbReference>
<proteinExistence type="predicted"/>
<organism evidence="1 2">
    <name type="scientific">Hyalomma asiaticum</name>
    <name type="common">Tick</name>
    <dbReference type="NCBI Taxonomy" id="266040"/>
    <lineage>
        <taxon>Eukaryota</taxon>
        <taxon>Metazoa</taxon>
        <taxon>Ecdysozoa</taxon>
        <taxon>Arthropoda</taxon>
        <taxon>Chelicerata</taxon>
        <taxon>Arachnida</taxon>
        <taxon>Acari</taxon>
        <taxon>Parasitiformes</taxon>
        <taxon>Ixodida</taxon>
        <taxon>Ixodoidea</taxon>
        <taxon>Ixodidae</taxon>
        <taxon>Hyalomminae</taxon>
        <taxon>Hyalomma</taxon>
    </lineage>
</organism>
<reference evidence="1" key="1">
    <citation type="submission" date="2020-05" db="EMBL/GenBank/DDBJ databases">
        <title>Large-scale comparative analyses of tick genomes elucidate their genetic diversity and vector capacities.</title>
        <authorList>
            <person name="Jia N."/>
            <person name="Wang J."/>
            <person name="Shi W."/>
            <person name="Du L."/>
            <person name="Sun Y."/>
            <person name="Zhan W."/>
            <person name="Jiang J."/>
            <person name="Wang Q."/>
            <person name="Zhang B."/>
            <person name="Ji P."/>
            <person name="Sakyi L.B."/>
            <person name="Cui X."/>
            <person name="Yuan T."/>
            <person name="Jiang B."/>
            <person name="Yang W."/>
            <person name="Lam T.T.-Y."/>
            <person name="Chang Q."/>
            <person name="Ding S."/>
            <person name="Wang X."/>
            <person name="Zhu J."/>
            <person name="Ruan X."/>
            <person name="Zhao L."/>
            <person name="Wei J."/>
            <person name="Que T."/>
            <person name="Du C."/>
            <person name="Cheng J."/>
            <person name="Dai P."/>
            <person name="Han X."/>
            <person name="Huang E."/>
            <person name="Gao Y."/>
            <person name="Liu J."/>
            <person name="Shao H."/>
            <person name="Ye R."/>
            <person name="Li L."/>
            <person name="Wei W."/>
            <person name="Wang X."/>
            <person name="Wang C."/>
            <person name="Yang T."/>
            <person name="Huo Q."/>
            <person name="Li W."/>
            <person name="Guo W."/>
            <person name="Chen H."/>
            <person name="Zhou L."/>
            <person name="Ni X."/>
            <person name="Tian J."/>
            <person name="Zhou Y."/>
            <person name="Sheng Y."/>
            <person name="Liu T."/>
            <person name="Pan Y."/>
            <person name="Xia L."/>
            <person name="Li J."/>
            <person name="Zhao F."/>
            <person name="Cao W."/>
        </authorList>
    </citation>
    <scope>NUCLEOTIDE SEQUENCE</scope>
    <source>
        <strain evidence="1">Hyas-2018</strain>
    </source>
</reference>
<accession>A0ACB7T6B6</accession>
<comment type="caution">
    <text evidence="1">The sequence shown here is derived from an EMBL/GenBank/DDBJ whole genome shotgun (WGS) entry which is preliminary data.</text>
</comment>
<keyword evidence="2" id="KW-1185">Reference proteome</keyword>